<proteinExistence type="predicted"/>
<name>A0A1H9SK54_9PSEU</name>
<dbReference type="InterPro" id="IPR027417">
    <property type="entry name" value="P-loop_NTPase"/>
</dbReference>
<reference evidence="2" key="1">
    <citation type="submission" date="2016-10" db="EMBL/GenBank/DDBJ databases">
        <authorList>
            <person name="Varghese N."/>
            <person name="Submissions S."/>
        </authorList>
    </citation>
    <scope>NUCLEOTIDE SEQUENCE [LARGE SCALE GENOMIC DNA]</scope>
    <source>
        <strain evidence="2">CGMCC 4.578</strain>
    </source>
</reference>
<keyword evidence="1" id="KW-0969">Cilium</keyword>
<dbReference type="Proteomes" id="UP000199028">
    <property type="component" value="Unassembled WGS sequence"/>
</dbReference>
<dbReference type="SUPFAM" id="SSF52540">
    <property type="entry name" value="P-loop containing nucleoside triphosphate hydrolases"/>
    <property type="match status" value="1"/>
</dbReference>
<keyword evidence="1" id="KW-0282">Flagellum</keyword>
<keyword evidence="1" id="KW-0966">Cell projection</keyword>
<evidence type="ECO:0000313" key="2">
    <source>
        <dbReference type="Proteomes" id="UP000199028"/>
    </source>
</evidence>
<accession>A0A1H9SK54</accession>
<protein>
    <submittedName>
        <fullName evidence="1">MinD-like ATPase involved in chromosome partitioning or flagellar assembly</fullName>
    </submittedName>
</protein>
<dbReference type="AlphaFoldDB" id="A0A1H9SK54"/>
<evidence type="ECO:0000313" key="1">
    <source>
        <dbReference type="EMBL" id="SER85416.1"/>
    </source>
</evidence>
<dbReference type="Gene3D" id="3.40.50.300">
    <property type="entry name" value="P-loop containing nucleotide triphosphate hydrolases"/>
    <property type="match status" value="1"/>
</dbReference>
<sequence>MLVAVCSLKASPGATTLAVALGARWPGPEVPIVVEADPGGGDLLTRFRLSPEPTLVGLAASTRTRGNVDPDQLVQHAQFLPGGLRVVPGPVGAEQARAALSLLATGPSSPLRRTGDRPDTVVIADCGRVDPASPSLSIIRSADAMLLVVRPREEELARVALKLQAAQQWSPRPCLVLVGGGLSANQVSQELRVPVMAHLPPDVKGAEALCGQGNGRNGPKKSALGRAALKLALSLQARLNATVPQPREPARHLAPVAALQPVVPHRDGASS</sequence>
<keyword evidence="2" id="KW-1185">Reference proteome</keyword>
<dbReference type="EMBL" id="FOFT01000007">
    <property type="protein sequence ID" value="SER85416.1"/>
    <property type="molecule type" value="Genomic_DNA"/>
</dbReference>
<gene>
    <name evidence="1" type="ORF">SAMN05216195_107104</name>
</gene>
<organism evidence="1 2">
    <name type="scientific">Lentzea flaviverrucosa</name>
    <dbReference type="NCBI Taxonomy" id="200379"/>
    <lineage>
        <taxon>Bacteria</taxon>
        <taxon>Bacillati</taxon>
        <taxon>Actinomycetota</taxon>
        <taxon>Actinomycetes</taxon>
        <taxon>Pseudonocardiales</taxon>
        <taxon>Pseudonocardiaceae</taxon>
        <taxon>Lentzea</taxon>
    </lineage>
</organism>